<dbReference type="CDD" id="cd07814">
    <property type="entry name" value="SRPBCC_CalC_Aha1-like"/>
    <property type="match status" value="1"/>
</dbReference>
<dbReference type="InterPro" id="IPR029068">
    <property type="entry name" value="Glyas_Bleomycin-R_OHBP_Dase"/>
</dbReference>
<dbReference type="SUPFAM" id="SSF55961">
    <property type="entry name" value="Bet v1-like"/>
    <property type="match status" value="1"/>
</dbReference>
<dbReference type="InterPro" id="IPR028973">
    <property type="entry name" value="PhnB-like"/>
</dbReference>
<evidence type="ECO:0000259" key="3">
    <source>
        <dbReference type="Pfam" id="PF08327"/>
    </source>
</evidence>
<dbReference type="InterPro" id="IPR013538">
    <property type="entry name" value="ASHA1/2-like_C"/>
</dbReference>
<protein>
    <recommendedName>
        <fullName evidence="6">PhnB protein</fullName>
    </recommendedName>
</protein>
<evidence type="ECO:0008006" key="6">
    <source>
        <dbReference type="Google" id="ProtNLM"/>
    </source>
</evidence>
<reference evidence="4 5" key="1">
    <citation type="journal article" date="2014" name="Int. J. Syst. Evol. Microbiol.">
        <title>Complete genome sequence of Corynebacterium casei LMG S-19264T (=DSM 44701T), isolated from a smear-ripened cheese.</title>
        <authorList>
            <consortium name="US DOE Joint Genome Institute (JGI-PGF)"/>
            <person name="Walter F."/>
            <person name="Albersmeier A."/>
            <person name="Kalinowski J."/>
            <person name="Ruckert C."/>
        </authorList>
    </citation>
    <scope>NUCLEOTIDE SEQUENCE [LARGE SCALE GENOMIC DNA]</scope>
    <source>
        <strain evidence="4 5">KCTC 12285</strain>
    </source>
</reference>
<evidence type="ECO:0000256" key="1">
    <source>
        <dbReference type="ARBA" id="ARBA00006817"/>
    </source>
</evidence>
<comment type="similarity">
    <text evidence="1">Belongs to the AHA1 family.</text>
</comment>
<evidence type="ECO:0000313" key="4">
    <source>
        <dbReference type="EMBL" id="GGX26800.1"/>
    </source>
</evidence>
<dbReference type="SUPFAM" id="SSF54593">
    <property type="entry name" value="Glyoxalase/Bleomycin resistance protein/Dihydroxybiphenyl dioxygenase"/>
    <property type="match status" value="1"/>
</dbReference>
<dbReference type="EMBL" id="BMWS01000022">
    <property type="protein sequence ID" value="GGX26800.1"/>
    <property type="molecule type" value="Genomic_DNA"/>
</dbReference>
<sequence length="321" mass="36985">MNKAILFNFTVDKNNKQINIERSFNAPKDLVWTAWTTPEILDQWWAPKPYKNETKSMDFSESGQWHYCMTSPQGEKHWCLFDFESIEPLKSFSGIDAFCDENAVINNIKPRVNWHNKFVPNENETIVNIQLQFKTLEDLESIIKMGFKEGFTAGLENLDQYIASQFLLRKQNKTNNMARVSTYLNFPGNTEEAFHFYKSVFKTEFSGKGIQKFDDIPAEEGQPPIAEEIKKMILHVELPTLGGHVLMGTDAPKEMGFTLTQGNNMHICLEPETREEADRLFNELSSGGIVTMPMADMFFGAYFGEFSDKFGVNWMINFQIK</sequence>
<accession>A0A918N555</accession>
<keyword evidence="5" id="KW-1185">Reference proteome</keyword>
<proteinExistence type="inferred from homology"/>
<comment type="caution">
    <text evidence="4">The sequence shown here is derived from an EMBL/GenBank/DDBJ whole genome shotgun (WGS) entry which is preliminary data.</text>
</comment>
<dbReference type="Gene3D" id="3.10.180.10">
    <property type="entry name" value="2,3-Dihydroxybiphenyl 1,2-Dioxygenase, domain 1"/>
    <property type="match status" value="1"/>
</dbReference>
<feature type="domain" description="PhnB-like" evidence="2">
    <location>
        <begin position="180"/>
        <end position="316"/>
    </location>
</feature>
<evidence type="ECO:0000259" key="2">
    <source>
        <dbReference type="Pfam" id="PF06983"/>
    </source>
</evidence>
<feature type="domain" description="Activator of Hsp90 ATPase homologue 1/2-like C-terminal" evidence="3">
    <location>
        <begin position="25"/>
        <end position="162"/>
    </location>
</feature>
<dbReference type="AlphaFoldDB" id="A0A918N555"/>
<evidence type="ECO:0000313" key="5">
    <source>
        <dbReference type="Proteomes" id="UP000601108"/>
    </source>
</evidence>
<gene>
    <name evidence="4" type="ORF">GCM10007384_29990</name>
</gene>
<dbReference type="Pfam" id="PF08327">
    <property type="entry name" value="AHSA1"/>
    <property type="match status" value="1"/>
</dbReference>
<dbReference type="Gene3D" id="3.30.530.20">
    <property type="match status" value="1"/>
</dbReference>
<organism evidence="4 5">
    <name type="scientific">Aquimarina muelleri</name>
    <dbReference type="NCBI Taxonomy" id="279356"/>
    <lineage>
        <taxon>Bacteria</taxon>
        <taxon>Pseudomonadati</taxon>
        <taxon>Bacteroidota</taxon>
        <taxon>Flavobacteriia</taxon>
        <taxon>Flavobacteriales</taxon>
        <taxon>Flavobacteriaceae</taxon>
        <taxon>Aquimarina</taxon>
    </lineage>
</organism>
<name>A0A918N555_9FLAO</name>
<dbReference type="CDD" id="cd06588">
    <property type="entry name" value="PhnB_like"/>
    <property type="match status" value="1"/>
</dbReference>
<dbReference type="Proteomes" id="UP000601108">
    <property type="component" value="Unassembled WGS sequence"/>
</dbReference>
<dbReference type="PANTHER" id="PTHR33990">
    <property type="entry name" value="PROTEIN YJDN-RELATED"/>
    <property type="match status" value="1"/>
</dbReference>
<dbReference type="RefSeq" id="WP_027413082.1">
    <property type="nucleotide sequence ID" value="NZ_BMWS01000022.1"/>
</dbReference>
<dbReference type="Pfam" id="PF06983">
    <property type="entry name" value="3-dmu-9_3-mt"/>
    <property type="match status" value="1"/>
</dbReference>
<dbReference type="InterPro" id="IPR023393">
    <property type="entry name" value="START-like_dom_sf"/>
</dbReference>
<dbReference type="PANTHER" id="PTHR33990:SF1">
    <property type="entry name" value="PROTEIN YJDN"/>
    <property type="match status" value="1"/>
</dbReference>